<evidence type="ECO:0000256" key="1">
    <source>
        <dbReference type="SAM" id="MobiDB-lite"/>
    </source>
</evidence>
<proteinExistence type="predicted"/>
<organism evidence="2">
    <name type="scientific">Brassica cretica</name>
    <name type="common">Mustard</name>
    <dbReference type="NCBI Taxonomy" id="69181"/>
    <lineage>
        <taxon>Eukaryota</taxon>
        <taxon>Viridiplantae</taxon>
        <taxon>Streptophyta</taxon>
        <taxon>Embryophyta</taxon>
        <taxon>Tracheophyta</taxon>
        <taxon>Spermatophyta</taxon>
        <taxon>Magnoliopsida</taxon>
        <taxon>eudicotyledons</taxon>
        <taxon>Gunneridae</taxon>
        <taxon>Pentapetalae</taxon>
        <taxon>rosids</taxon>
        <taxon>malvids</taxon>
        <taxon>Brassicales</taxon>
        <taxon>Brassicaceae</taxon>
        <taxon>Brassiceae</taxon>
        <taxon>Brassica</taxon>
    </lineage>
</organism>
<sequence length="71" mass="8237">MSYSQLPQMESKVNTTQRSPDDSVTSTVKKKRQVCGAVRTKQSGKLRNFREKQYLFEKIKLQENSRVTSLI</sequence>
<feature type="compositionally biased region" description="Polar residues" evidence="1">
    <location>
        <begin position="1"/>
        <end position="27"/>
    </location>
</feature>
<accession>A0A8S9HY09</accession>
<evidence type="ECO:0000313" key="2">
    <source>
        <dbReference type="EMBL" id="KAF2562450.1"/>
    </source>
</evidence>
<dbReference type="EMBL" id="QGKY02001250">
    <property type="protein sequence ID" value="KAF2562450.1"/>
    <property type="molecule type" value="Genomic_DNA"/>
</dbReference>
<dbReference type="AlphaFoldDB" id="A0A8S9HY09"/>
<feature type="region of interest" description="Disordered" evidence="1">
    <location>
        <begin position="1"/>
        <end position="30"/>
    </location>
</feature>
<comment type="caution">
    <text evidence="2">The sequence shown here is derived from an EMBL/GenBank/DDBJ whole genome shotgun (WGS) entry which is preliminary data.</text>
</comment>
<protein>
    <submittedName>
        <fullName evidence="2">Uncharacterized protein</fullName>
    </submittedName>
</protein>
<name>A0A8S9HY09_BRACR</name>
<gene>
    <name evidence="2" type="ORF">F2Q70_00018504</name>
</gene>
<reference evidence="2" key="1">
    <citation type="submission" date="2019-12" db="EMBL/GenBank/DDBJ databases">
        <title>Genome sequencing and annotation of Brassica cretica.</title>
        <authorList>
            <person name="Studholme D.J."/>
            <person name="Sarris P.F."/>
        </authorList>
    </citation>
    <scope>NUCLEOTIDE SEQUENCE</scope>
    <source>
        <strain evidence="2">PFS-102/07</strain>
        <tissue evidence="2">Leaf</tissue>
    </source>
</reference>